<dbReference type="EMBL" id="WPIN01000020">
    <property type="protein sequence ID" value="MVM35044.1"/>
    <property type="molecule type" value="Genomic_DNA"/>
</dbReference>
<evidence type="ECO:0000313" key="5">
    <source>
        <dbReference type="EMBL" id="MVM35044.1"/>
    </source>
</evidence>
<dbReference type="RefSeq" id="WP_157589862.1">
    <property type="nucleotide sequence ID" value="NZ_WPIN01000020.1"/>
</dbReference>
<dbReference type="PRINTS" id="PR00081">
    <property type="entry name" value="GDHRDH"/>
</dbReference>
<keyword evidence="3" id="KW-0520">NAD</keyword>
<dbReference type="SMART" id="SM00822">
    <property type="entry name" value="PKS_KR"/>
    <property type="match status" value="1"/>
</dbReference>
<organism evidence="5 6">
    <name type="scientific">Spirosoma arboris</name>
    <dbReference type="NCBI Taxonomy" id="2682092"/>
    <lineage>
        <taxon>Bacteria</taxon>
        <taxon>Pseudomonadati</taxon>
        <taxon>Bacteroidota</taxon>
        <taxon>Cytophagia</taxon>
        <taxon>Cytophagales</taxon>
        <taxon>Cytophagaceae</taxon>
        <taxon>Spirosoma</taxon>
    </lineage>
</organism>
<name>A0A7K1SML6_9BACT</name>
<dbReference type="PRINTS" id="PR00080">
    <property type="entry name" value="SDRFAMILY"/>
</dbReference>
<proteinExistence type="inferred from homology"/>
<dbReference type="GO" id="GO:0016491">
    <property type="term" value="F:oxidoreductase activity"/>
    <property type="evidence" value="ECO:0007669"/>
    <property type="project" value="UniProtKB-KW"/>
</dbReference>
<dbReference type="SUPFAM" id="SSF51735">
    <property type="entry name" value="NAD(P)-binding Rossmann-fold domains"/>
    <property type="match status" value="1"/>
</dbReference>
<dbReference type="NCBIfam" id="NF005559">
    <property type="entry name" value="PRK07231.1"/>
    <property type="match status" value="1"/>
</dbReference>
<evidence type="ECO:0000256" key="3">
    <source>
        <dbReference type="ARBA" id="ARBA00023027"/>
    </source>
</evidence>
<evidence type="ECO:0000313" key="6">
    <source>
        <dbReference type="Proteomes" id="UP000436006"/>
    </source>
</evidence>
<protein>
    <submittedName>
        <fullName evidence="5">SDR family oxidoreductase</fullName>
    </submittedName>
</protein>
<dbReference type="AlphaFoldDB" id="A0A7K1SML6"/>
<evidence type="ECO:0000256" key="1">
    <source>
        <dbReference type="ARBA" id="ARBA00006484"/>
    </source>
</evidence>
<keyword evidence="6" id="KW-1185">Reference proteome</keyword>
<gene>
    <name evidence="5" type="ORF">GO755_33770</name>
</gene>
<dbReference type="InterPro" id="IPR036291">
    <property type="entry name" value="NAD(P)-bd_dom_sf"/>
</dbReference>
<dbReference type="PANTHER" id="PTHR24321">
    <property type="entry name" value="DEHYDROGENASES, SHORT CHAIN"/>
    <property type="match status" value="1"/>
</dbReference>
<dbReference type="FunFam" id="3.40.50.720:FF:000084">
    <property type="entry name" value="Short-chain dehydrogenase reductase"/>
    <property type="match status" value="1"/>
</dbReference>
<keyword evidence="2" id="KW-0560">Oxidoreductase</keyword>
<evidence type="ECO:0000256" key="2">
    <source>
        <dbReference type="ARBA" id="ARBA00023002"/>
    </source>
</evidence>
<dbReference type="InterPro" id="IPR057326">
    <property type="entry name" value="KR_dom"/>
</dbReference>
<dbReference type="CDD" id="cd05233">
    <property type="entry name" value="SDR_c"/>
    <property type="match status" value="1"/>
</dbReference>
<dbReference type="Gene3D" id="3.40.50.720">
    <property type="entry name" value="NAD(P)-binding Rossmann-like Domain"/>
    <property type="match status" value="1"/>
</dbReference>
<evidence type="ECO:0000259" key="4">
    <source>
        <dbReference type="SMART" id="SM00822"/>
    </source>
</evidence>
<comment type="similarity">
    <text evidence="1">Belongs to the short-chain dehydrogenases/reductases (SDR) family.</text>
</comment>
<dbReference type="InterPro" id="IPR002347">
    <property type="entry name" value="SDR_fam"/>
</dbReference>
<comment type="caution">
    <text evidence="5">The sequence shown here is derived from an EMBL/GenBank/DDBJ whole genome shotgun (WGS) entry which is preliminary data.</text>
</comment>
<feature type="domain" description="Ketoreductase" evidence="4">
    <location>
        <begin position="7"/>
        <end position="201"/>
    </location>
</feature>
<dbReference type="Proteomes" id="UP000436006">
    <property type="component" value="Unassembled WGS sequence"/>
</dbReference>
<dbReference type="Pfam" id="PF13561">
    <property type="entry name" value="adh_short_C2"/>
    <property type="match status" value="1"/>
</dbReference>
<dbReference type="PANTHER" id="PTHR24321:SF8">
    <property type="entry name" value="ESTRADIOL 17-BETA-DEHYDROGENASE 8-RELATED"/>
    <property type="match status" value="1"/>
</dbReference>
<sequence length="253" mass="26258">MENWKDKVALVTGAASGIGLATARAFAEAGASVALADWDEKAVQHAAAQLAAEGYNTLAIVCDVSDDEQVEAMIQKTVAAFGRLDAAFNNAGVQNELVGAADQTRADFDRVTGINLRGVWSCMKFELQHMRQQGSGAIVNCSSIGGILGGAERGTYHAAKHGVIGLTKSAALEYASQGIRINTVCPGLIHTAMADKMIAGGQKEALDAMLQAVPVGRLGRPDEIASTVVFLCSDAASLIVGHTLVVDGGYSIQ</sequence>
<accession>A0A7K1SML6</accession>
<reference evidence="5 6" key="1">
    <citation type="submission" date="2019-12" db="EMBL/GenBank/DDBJ databases">
        <title>Spirosoma sp. HMF4905 genome sequencing and assembly.</title>
        <authorList>
            <person name="Kang H."/>
            <person name="Cha I."/>
            <person name="Kim H."/>
            <person name="Joh K."/>
        </authorList>
    </citation>
    <scope>NUCLEOTIDE SEQUENCE [LARGE SCALE GENOMIC DNA]</scope>
    <source>
        <strain evidence="5 6">HMF4905</strain>
    </source>
</reference>